<dbReference type="Pfam" id="PF08321">
    <property type="entry name" value="PPP5"/>
    <property type="match status" value="1"/>
</dbReference>
<dbReference type="AlphaFoldDB" id="A0A813E9G1"/>
<reference evidence="9" key="1">
    <citation type="submission" date="2021-02" db="EMBL/GenBank/DDBJ databases">
        <authorList>
            <person name="Dougan E. K."/>
            <person name="Rhodes N."/>
            <person name="Thang M."/>
            <person name="Chan C."/>
        </authorList>
    </citation>
    <scope>NUCLEOTIDE SEQUENCE</scope>
</reference>
<comment type="catalytic activity">
    <reaction evidence="7">
        <text>O-phospho-L-threonyl-[protein] + H2O = L-threonyl-[protein] + phosphate</text>
        <dbReference type="Rhea" id="RHEA:47004"/>
        <dbReference type="Rhea" id="RHEA-COMP:11060"/>
        <dbReference type="Rhea" id="RHEA-COMP:11605"/>
        <dbReference type="ChEBI" id="CHEBI:15377"/>
        <dbReference type="ChEBI" id="CHEBI:30013"/>
        <dbReference type="ChEBI" id="CHEBI:43474"/>
        <dbReference type="ChEBI" id="CHEBI:61977"/>
        <dbReference type="EC" id="3.1.3.16"/>
    </reaction>
</comment>
<dbReference type="PIRSF" id="PIRSF033096">
    <property type="entry name" value="PPPtase_5"/>
    <property type="match status" value="1"/>
</dbReference>
<evidence type="ECO:0000256" key="4">
    <source>
        <dbReference type="ARBA" id="ARBA00022801"/>
    </source>
</evidence>
<feature type="domain" description="Serine/threonine specific protein phosphatases" evidence="8">
    <location>
        <begin position="206"/>
        <end position="211"/>
    </location>
</feature>
<evidence type="ECO:0000256" key="3">
    <source>
        <dbReference type="ARBA" id="ARBA00022737"/>
    </source>
</evidence>
<dbReference type="EC" id="3.1.3.16" evidence="7"/>
<sequence>MAPRRGSSAHVVALGVLGVTLWAGSASLSAWLAPRTAPLSLSSPSSRATRASSSRLAMMARGGEEDWRAHAGGLQVPSDYSGPKYEGPGSVDGAFIDNLLAMYKEQKLLPMKYVYMMTLDVLDILKTEKSLQRLAVPEGSKITVVGDLHGQYFDFVHMIEEVSGRPSPENPILFNGDFVDRGPWSIEVLMSLFAMKLQHPTSVHFNRGNHESEMTNYQYGFSGEVEVKYEKKMMECFSLAFRHLPLAHVLEGQVFVAHAGVPGPEERLWEEWMQKAPDEAAGVLMRTTQITLADIEATDRVCEPNPVAYPLVIDLLWSDPKGANGYGPSTRVPMVYTFGPDIAQRFLDANGLKYMLRSHETKSAGHQETIQNVITVFSAPNYIDRAGNLAAVAVLTNKGGNLERDFVQFAAQPHPDIESGAYMVGKSLAPAR</sequence>
<feature type="active site" description="Proton donor/acceptor" evidence="6">
    <location>
        <position position="210"/>
    </location>
</feature>
<evidence type="ECO:0000313" key="10">
    <source>
        <dbReference type="Proteomes" id="UP000654075"/>
    </source>
</evidence>
<accession>A0A813E9G1</accession>
<dbReference type="GO" id="GO:0046872">
    <property type="term" value="F:metal ion binding"/>
    <property type="evidence" value="ECO:0007669"/>
    <property type="project" value="UniProtKB-KW"/>
</dbReference>
<evidence type="ECO:0000256" key="1">
    <source>
        <dbReference type="ARBA" id="ARBA00001936"/>
    </source>
</evidence>
<dbReference type="Proteomes" id="UP000654075">
    <property type="component" value="Unassembled WGS sequence"/>
</dbReference>
<dbReference type="InterPro" id="IPR004843">
    <property type="entry name" value="Calcineurin-like_PHP"/>
</dbReference>
<proteinExistence type="inferred from homology"/>
<evidence type="ECO:0000313" key="9">
    <source>
        <dbReference type="EMBL" id="CAE8594249.1"/>
    </source>
</evidence>
<keyword evidence="5" id="KW-0464">Manganese</keyword>
<evidence type="ECO:0000256" key="6">
    <source>
        <dbReference type="PIRSR" id="PIRSR033096-1"/>
    </source>
</evidence>
<organism evidence="9 10">
    <name type="scientific">Polarella glacialis</name>
    <name type="common">Dinoflagellate</name>
    <dbReference type="NCBI Taxonomy" id="89957"/>
    <lineage>
        <taxon>Eukaryota</taxon>
        <taxon>Sar</taxon>
        <taxon>Alveolata</taxon>
        <taxon>Dinophyceae</taxon>
        <taxon>Suessiales</taxon>
        <taxon>Suessiaceae</taxon>
        <taxon>Polarella</taxon>
    </lineage>
</organism>
<dbReference type="PANTHER" id="PTHR45668:SF5">
    <property type="entry name" value="SERINE_THREONINE-PROTEIN PHOSPHATASE 5"/>
    <property type="match status" value="1"/>
</dbReference>
<name>A0A813E9G1_POLGL</name>
<keyword evidence="2" id="KW-0479">Metal-binding</keyword>
<dbReference type="InterPro" id="IPR013235">
    <property type="entry name" value="PPP_dom"/>
</dbReference>
<dbReference type="OrthoDB" id="442428at2759"/>
<comment type="similarity">
    <text evidence="7">Belongs to the PPP phosphatase family.</text>
</comment>
<evidence type="ECO:0000256" key="2">
    <source>
        <dbReference type="ARBA" id="ARBA00022723"/>
    </source>
</evidence>
<dbReference type="Pfam" id="PF00149">
    <property type="entry name" value="Metallophos"/>
    <property type="match status" value="1"/>
</dbReference>
<dbReference type="InterPro" id="IPR006186">
    <property type="entry name" value="Ser/Thr-sp_prot-phosphatase"/>
</dbReference>
<protein>
    <recommendedName>
        <fullName evidence="7">Serine/threonine-protein phosphatase</fullName>
        <ecNumber evidence="7">3.1.3.16</ecNumber>
    </recommendedName>
</protein>
<dbReference type="GO" id="GO:0004722">
    <property type="term" value="F:protein serine/threonine phosphatase activity"/>
    <property type="evidence" value="ECO:0007669"/>
    <property type="project" value="UniProtKB-EC"/>
</dbReference>
<dbReference type="PROSITE" id="PS00125">
    <property type="entry name" value="SER_THR_PHOSPHATASE"/>
    <property type="match status" value="1"/>
</dbReference>
<dbReference type="EMBL" id="CAJNNV010006913">
    <property type="protein sequence ID" value="CAE8594249.1"/>
    <property type="molecule type" value="Genomic_DNA"/>
</dbReference>
<dbReference type="PRINTS" id="PR00114">
    <property type="entry name" value="STPHPHTASE"/>
</dbReference>
<evidence type="ECO:0000256" key="7">
    <source>
        <dbReference type="RuleBase" id="RU004273"/>
    </source>
</evidence>
<evidence type="ECO:0000256" key="5">
    <source>
        <dbReference type="ARBA" id="ARBA00023211"/>
    </source>
</evidence>
<dbReference type="InterPro" id="IPR029052">
    <property type="entry name" value="Metallo-depent_PP-like"/>
</dbReference>
<dbReference type="PANTHER" id="PTHR45668">
    <property type="entry name" value="SERINE/THREONINE-PROTEIN PHOSPHATASE 5-RELATED"/>
    <property type="match status" value="1"/>
</dbReference>
<comment type="cofactor">
    <cofactor evidence="1">
        <name>Mn(2+)</name>
        <dbReference type="ChEBI" id="CHEBI:29035"/>
    </cofactor>
</comment>
<dbReference type="InterPro" id="IPR051134">
    <property type="entry name" value="PPP_phosphatase"/>
</dbReference>
<dbReference type="SMART" id="SM00156">
    <property type="entry name" value="PP2Ac"/>
    <property type="match status" value="1"/>
</dbReference>
<keyword evidence="3" id="KW-0677">Repeat</keyword>
<dbReference type="Gene3D" id="3.60.21.10">
    <property type="match status" value="1"/>
</dbReference>
<comment type="caution">
    <text evidence="9">The sequence shown here is derived from an EMBL/GenBank/DDBJ whole genome shotgun (WGS) entry which is preliminary data.</text>
</comment>
<gene>
    <name evidence="9" type="ORF">PGLA1383_LOCUS12812</name>
</gene>
<dbReference type="SUPFAM" id="SSF56300">
    <property type="entry name" value="Metallo-dependent phosphatases"/>
    <property type="match status" value="1"/>
</dbReference>
<keyword evidence="4 7" id="KW-0378">Hydrolase</keyword>
<evidence type="ECO:0000259" key="8">
    <source>
        <dbReference type="PROSITE" id="PS00125"/>
    </source>
</evidence>
<keyword evidence="10" id="KW-1185">Reference proteome</keyword>